<feature type="compositionally biased region" description="Pro residues" evidence="2">
    <location>
        <begin position="226"/>
        <end position="240"/>
    </location>
</feature>
<organism evidence="3 4">
    <name type="scientific">Pterulicium gracile</name>
    <dbReference type="NCBI Taxonomy" id="1884261"/>
    <lineage>
        <taxon>Eukaryota</taxon>
        <taxon>Fungi</taxon>
        <taxon>Dikarya</taxon>
        <taxon>Basidiomycota</taxon>
        <taxon>Agaricomycotina</taxon>
        <taxon>Agaricomycetes</taxon>
        <taxon>Agaricomycetidae</taxon>
        <taxon>Agaricales</taxon>
        <taxon>Pleurotineae</taxon>
        <taxon>Pterulaceae</taxon>
        <taxon>Pterulicium</taxon>
    </lineage>
</organism>
<reference evidence="3 4" key="1">
    <citation type="journal article" date="2019" name="Nat. Ecol. Evol.">
        <title>Megaphylogeny resolves global patterns of mushroom evolution.</title>
        <authorList>
            <person name="Varga T."/>
            <person name="Krizsan K."/>
            <person name="Foldi C."/>
            <person name="Dima B."/>
            <person name="Sanchez-Garcia M."/>
            <person name="Sanchez-Ramirez S."/>
            <person name="Szollosi G.J."/>
            <person name="Szarkandi J.G."/>
            <person name="Papp V."/>
            <person name="Albert L."/>
            <person name="Andreopoulos W."/>
            <person name="Angelini C."/>
            <person name="Antonin V."/>
            <person name="Barry K.W."/>
            <person name="Bougher N.L."/>
            <person name="Buchanan P."/>
            <person name="Buyck B."/>
            <person name="Bense V."/>
            <person name="Catcheside P."/>
            <person name="Chovatia M."/>
            <person name="Cooper J."/>
            <person name="Damon W."/>
            <person name="Desjardin D."/>
            <person name="Finy P."/>
            <person name="Geml J."/>
            <person name="Haridas S."/>
            <person name="Hughes K."/>
            <person name="Justo A."/>
            <person name="Karasinski D."/>
            <person name="Kautmanova I."/>
            <person name="Kiss B."/>
            <person name="Kocsube S."/>
            <person name="Kotiranta H."/>
            <person name="LaButti K.M."/>
            <person name="Lechner B.E."/>
            <person name="Liimatainen K."/>
            <person name="Lipzen A."/>
            <person name="Lukacs Z."/>
            <person name="Mihaltcheva S."/>
            <person name="Morgado L.N."/>
            <person name="Niskanen T."/>
            <person name="Noordeloos M.E."/>
            <person name="Ohm R.A."/>
            <person name="Ortiz-Santana B."/>
            <person name="Ovrebo C."/>
            <person name="Racz N."/>
            <person name="Riley R."/>
            <person name="Savchenko A."/>
            <person name="Shiryaev A."/>
            <person name="Soop K."/>
            <person name="Spirin V."/>
            <person name="Szebenyi C."/>
            <person name="Tomsovsky M."/>
            <person name="Tulloss R.E."/>
            <person name="Uehling J."/>
            <person name="Grigoriev I.V."/>
            <person name="Vagvolgyi C."/>
            <person name="Papp T."/>
            <person name="Martin F.M."/>
            <person name="Miettinen O."/>
            <person name="Hibbett D.S."/>
            <person name="Nagy L.G."/>
        </authorList>
    </citation>
    <scope>NUCLEOTIDE SEQUENCE [LARGE SCALE GENOMIC DNA]</scope>
    <source>
        <strain evidence="3 4">CBS 309.79</strain>
    </source>
</reference>
<dbReference type="STRING" id="1884261.A0A5C3QWD1"/>
<feature type="compositionally biased region" description="Low complexity" evidence="2">
    <location>
        <begin position="317"/>
        <end position="330"/>
    </location>
</feature>
<dbReference type="EMBL" id="ML178818">
    <property type="protein sequence ID" value="TFL04841.1"/>
    <property type="molecule type" value="Genomic_DNA"/>
</dbReference>
<keyword evidence="1" id="KW-0175">Coiled coil</keyword>
<evidence type="ECO:0000256" key="1">
    <source>
        <dbReference type="SAM" id="Coils"/>
    </source>
</evidence>
<gene>
    <name evidence="3" type="ORF">BDV98DRAFT_562917</name>
</gene>
<evidence type="ECO:0000313" key="3">
    <source>
        <dbReference type="EMBL" id="TFL04841.1"/>
    </source>
</evidence>
<feature type="region of interest" description="Disordered" evidence="2">
    <location>
        <begin position="301"/>
        <end position="330"/>
    </location>
</feature>
<dbReference type="OrthoDB" id="3262547at2759"/>
<feature type="coiled-coil region" evidence="1">
    <location>
        <begin position="17"/>
        <end position="78"/>
    </location>
</feature>
<dbReference type="Proteomes" id="UP000305067">
    <property type="component" value="Unassembled WGS sequence"/>
</dbReference>
<feature type="region of interest" description="Disordered" evidence="2">
    <location>
        <begin position="146"/>
        <end position="248"/>
    </location>
</feature>
<evidence type="ECO:0000256" key="2">
    <source>
        <dbReference type="SAM" id="MobiDB-lite"/>
    </source>
</evidence>
<accession>A0A5C3QWD1</accession>
<protein>
    <submittedName>
        <fullName evidence="3">Uncharacterized protein</fullName>
    </submittedName>
</protein>
<sequence>MDQYEGIRPMPRRVAQAQQILDQVREIRTRISDLQDRLQAAQSLRDNVSLIEEEQRRVDALQLQIADLKKRKEAAQKKSEASRLGRIAKSRIAVTRIPPSPRKGRVVAEEDSFWEIPTTSTNLMGRPSTGLLREDLIDLADVSTSFASPYPTEKTQKSLPRPKVFGGRFQQMRPPPVLRPVSPSTPETPQPPTPEQKSPSRPAPSTPVLQPTEDLEEDENDRTILPPSPSSSPPRSPPPDLSKIAVVNTPRRTNKVKVKVTHEVERIVAKMWATLGQVIMPGNKFDASAAGAERPPTAKATISHLEKVSSSTPAVDSPSASSISSTTTPSGPTLQEIMTCYLLLCLLSAAPSCSMPLNKLKEVVDGKGKALGGGAQPATRIIYSGVAKRLLKIDRGGGEQVVKFDA</sequence>
<proteinExistence type="predicted"/>
<evidence type="ECO:0000313" key="4">
    <source>
        <dbReference type="Proteomes" id="UP000305067"/>
    </source>
</evidence>
<keyword evidence="4" id="KW-1185">Reference proteome</keyword>
<name>A0A5C3QWD1_9AGAR</name>
<dbReference type="AlphaFoldDB" id="A0A5C3QWD1"/>